<organism evidence="2 3">
    <name type="scientific">Ruminococcus gauvreauii</name>
    <dbReference type="NCBI Taxonomy" id="438033"/>
    <lineage>
        <taxon>Bacteria</taxon>
        <taxon>Bacillati</taxon>
        <taxon>Bacillota</taxon>
        <taxon>Clostridia</taxon>
        <taxon>Eubacteriales</taxon>
        <taxon>Oscillospiraceae</taxon>
        <taxon>Ruminococcus</taxon>
    </lineage>
</organism>
<feature type="region of interest" description="Disordered" evidence="1">
    <location>
        <begin position="37"/>
        <end position="73"/>
    </location>
</feature>
<gene>
    <name evidence="2" type="ORF">NQ502_09605</name>
</gene>
<evidence type="ECO:0000313" key="3">
    <source>
        <dbReference type="Proteomes" id="UP001060164"/>
    </source>
</evidence>
<feature type="compositionally biased region" description="Basic and acidic residues" evidence="1">
    <location>
        <begin position="51"/>
        <end position="73"/>
    </location>
</feature>
<dbReference type="EMBL" id="CP102290">
    <property type="protein sequence ID" value="UWP61256.1"/>
    <property type="molecule type" value="Genomic_DNA"/>
</dbReference>
<evidence type="ECO:0000313" key="2">
    <source>
        <dbReference type="EMBL" id="UWP61256.1"/>
    </source>
</evidence>
<accession>A0ABY5VM68</accession>
<keyword evidence="3" id="KW-1185">Reference proteome</keyword>
<dbReference type="RefSeq" id="WP_028527728.1">
    <property type="nucleotide sequence ID" value="NZ_CABLBR010000004.1"/>
</dbReference>
<reference evidence="2" key="1">
    <citation type="journal article" date="2022" name="Cell">
        <title>Design, construction, and in vivo augmentation of a complex gut microbiome.</title>
        <authorList>
            <person name="Cheng A.G."/>
            <person name="Ho P.Y."/>
            <person name="Aranda-Diaz A."/>
            <person name="Jain S."/>
            <person name="Yu F.B."/>
            <person name="Meng X."/>
            <person name="Wang M."/>
            <person name="Iakiviak M."/>
            <person name="Nagashima K."/>
            <person name="Zhao A."/>
            <person name="Murugkar P."/>
            <person name="Patil A."/>
            <person name="Atabakhsh K."/>
            <person name="Weakley A."/>
            <person name="Yan J."/>
            <person name="Brumbaugh A.R."/>
            <person name="Higginbottom S."/>
            <person name="Dimas A."/>
            <person name="Shiver A.L."/>
            <person name="Deutschbauer A."/>
            <person name="Neff N."/>
            <person name="Sonnenburg J.L."/>
            <person name="Huang K.C."/>
            <person name="Fischbach M.A."/>
        </authorList>
    </citation>
    <scope>NUCLEOTIDE SEQUENCE</scope>
    <source>
        <strain evidence="2">DSM 19829</strain>
    </source>
</reference>
<evidence type="ECO:0000256" key="1">
    <source>
        <dbReference type="SAM" id="MobiDB-lite"/>
    </source>
</evidence>
<proteinExistence type="predicted"/>
<name>A0ABY5VM68_9FIRM</name>
<protein>
    <submittedName>
        <fullName evidence="2">Uncharacterized protein</fullName>
    </submittedName>
</protein>
<dbReference type="Proteomes" id="UP001060164">
    <property type="component" value="Chromosome"/>
</dbReference>
<sequence>MLVQMNKVAQTVMPDTLILHEGKHGILDGVEDMDDIFGVPDGERHHHHHHGENSENKEKKKDSIFRRHRHKES</sequence>